<evidence type="ECO:0000313" key="8">
    <source>
        <dbReference type="EnsemblPlants" id="QL12p032157:mrna"/>
    </source>
</evidence>
<accession>A0A7N2N5C6</accession>
<feature type="compositionally biased region" description="Acidic residues" evidence="6">
    <location>
        <begin position="677"/>
        <end position="689"/>
    </location>
</feature>
<dbReference type="AlphaFoldDB" id="A0A7N2N5C6"/>
<keyword evidence="3 7" id="KW-0812">Transmembrane</keyword>
<evidence type="ECO:0000256" key="3">
    <source>
        <dbReference type="ARBA" id="ARBA00022692"/>
    </source>
</evidence>
<keyword evidence="4 7" id="KW-1133">Transmembrane helix</keyword>
<feature type="region of interest" description="Disordered" evidence="6">
    <location>
        <begin position="670"/>
        <end position="689"/>
    </location>
</feature>
<dbReference type="EnsemblPlants" id="QL12p032157:mrna">
    <property type="protein sequence ID" value="QL12p032157:mrna"/>
    <property type="gene ID" value="QL12p032157"/>
</dbReference>
<evidence type="ECO:0000256" key="4">
    <source>
        <dbReference type="ARBA" id="ARBA00022989"/>
    </source>
</evidence>
<evidence type="ECO:0000256" key="7">
    <source>
        <dbReference type="SAM" id="Phobius"/>
    </source>
</evidence>
<feature type="transmembrane region" description="Helical" evidence="7">
    <location>
        <begin position="516"/>
        <end position="534"/>
    </location>
</feature>
<reference evidence="8 9" key="1">
    <citation type="journal article" date="2016" name="G3 (Bethesda)">
        <title>First Draft Assembly and Annotation of the Genome of a California Endemic Oak Quercus lobata Nee (Fagaceae).</title>
        <authorList>
            <person name="Sork V.L."/>
            <person name="Fitz-Gibbon S.T."/>
            <person name="Puiu D."/>
            <person name="Crepeau M."/>
            <person name="Gugger P.F."/>
            <person name="Sherman R."/>
            <person name="Stevens K."/>
            <person name="Langley C.H."/>
            <person name="Pellegrini M."/>
            <person name="Salzberg S.L."/>
        </authorList>
    </citation>
    <scope>NUCLEOTIDE SEQUENCE [LARGE SCALE GENOMIC DNA]</scope>
    <source>
        <strain evidence="8 9">cv. SW786</strain>
    </source>
</reference>
<dbReference type="PANTHER" id="PTHR11654">
    <property type="entry name" value="OLIGOPEPTIDE TRANSPORTER-RELATED"/>
    <property type="match status" value="1"/>
</dbReference>
<feature type="transmembrane region" description="Helical" evidence="7">
    <location>
        <begin position="395"/>
        <end position="415"/>
    </location>
</feature>
<sequence>MVMCGEWFSRIYGKVGKWYHDYIFFSKAVPFIFGLIVSRSMINLAVVEMLIDCLGFIGKKKNSINLQTAATIVNLQNGISTVSAVIVAYIADSYLKCFTTIVICALSYTMGLMLLWHSVNSRSIRIQYGPIYVAALAVALGKYGLDSILREFLSKQLIEGENENSNESEAHIEGHTNVWWCIASISGSAIAVFYLSNVKWDRTLLASGVVMGASLLLFFCGFKFYCPKRHKRNSHVIFKVFKAAISKRYLPYPGTPTQLSWKSEPNLKLYEEKNSQILLLPKVFWFRWLDKAAVTVEKTSSSPQEEENLCSVEQVTQVKCFLTLIPLWTTFLAYSLVQATGNTFFIEQSSNLKNTFTKKNVRVPLAAFFKLNSFLRFIIPHLFWSEKARNPKVTLVRIGVGMICSILCCIAAWQVEVHRLKEIKRLYPNKPSETDTISMSILWLLPQFILLGLTEGLVEEGLQEFFIKHVTESMWNSGPLLTGCILSFGNFFSIPCVQLVRSWFKATINDSHLDRYFLTLAILSSVFLCFYVYASISNSKYADIRDLSKEAELAPNVSMEGGEMKDEMLLASSSARNTPLNEDLDDYSVQPSPLLSSHPHPSHSILNIPQGDGVEDYTEPLPTRNHLWTKVSIVMASTRHLYSRLANVEMVGMQSSPDVHYAESMETLPLQSHASTEAEEVIYDDEPRN</sequence>
<feature type="transmembrane region" description="Helical" evidence="7">
    <location>
        <begin position="478"/>
        <end position="504"/>
    </location>
</feature>
<keyword evidence="5 7" id="KW-0472">Membrane</keyword>
<dbReference type="GeneID" id="115972457"/>
<comment type="subcellular location">
    <subcellularLocation>
        <location evidence="1">Membrane</location>
        <topology evidence="1">Multi-pass membrane protein</topology>
    </subcellularLocation>
</comment>
<feature type="transmembrane region" description="Helical" evidence="7">
    <location>
        <begin position="97"/>
        <end position="116"/>
    </location>
</feature>
<comment type="similarity">
    <text evidence="2">Belongs to the major facilitator superfamily. Proton-dependent oligopeptide transporter (POT/PTR) (TC 2.A.17) family.</text>
</comment>
<dbReference type="GO" id="GO:0022857">
    <property type="term" value="F:transmembrane transporter activity"/>
    <property type="evidence" value="ECO:0007669"/>
    <property type="project" value="InterPro"/>
</dbReference>
<dbReference type="SUPFAM" id="SSF103473">
    <property type="entry name" value="MFS general substrate transporter"/>
    <property type="match status" value="1"/>
</dbReference>
<dbReference type="OrthoDB" id="975446at2759"/>
<evidence type="ECO:0000256" key="5">
    <source>
        <dbReference type="ARBA" id="ARBA00023136"/>
    </source>
</evidence>
<dbReference type="OMA" id="HGCDEYS"/>
<evidence type="ECO:0000256" key="6">
    <source>
        <dbReference type="SAM" id="MobiDB-lite"/>
    </source>
</evidence>
<keyword evidence="9" id="KW-1185">Reference proteome</keyword>
<evidence type="ECO:0000313" key="9">
    <source>
        <dbReference type="Proteomes" id="UP000594261"/>
    </source>
</evidence>
<dbReference type="RefSeq" id="XP_030948611.1">
    <property type="nucleotide sequence ID" value="XM_031092751.1"/>
</dbReference>
<feature type="transmembrane region" description="Helical" evidence="7">
    <location>
        <begin position="31"/>
        <end position="57"/>
    </location>
</feature>
<dbReference type="Gene3D" id="1.20.1250.20">
    <property type="entry name" value="MFS general substrate transporter like domains"/>
    <property type="match status" value="1"/>
</dbReference>
<dbReference type="InterPro" id="IPR036259">
    <property type="entry name" value="MFS_trans_sf"/>
</dbReference>
<dbReference type="EMBL" id="LRBV02000012">
    <property type="status" value="NOT_ANNOTATED_CDS"/>
    <property type="molecule type" value="Genomic_DNA"/>
</dbReference>
<gene>
    <name evidence="8" type="primary">LOC115972457</name>
</gene>
<dbReference type="Proteomes" id="UP000594261">
    <property type="component" value="Chromosome 12"/>
</dbReference>
<name>A0A7N2N5C6_QUELO</name>
<evidence type="ECO:0000256" key="1">
    <source>
        <dbReference type="ARBA" id="ARBA00004141"/>
    </source>
</evidence>
<feature type="transmembrane region" description="Helical" evidence="7">
    <location>
        <begin position="69"/>
        <end position="91"/>
    </location>
</feature>
<dbReference type="Pfam" id="PF00854">
    <property type="entry name" value="PTR2"/>
    <property type="match status" value="1"/>
</dbReference>
<dbReference type="RefSeq" id="XP_030948610.1">
    <property type="nucleotide sequence ID" value="XM_031092750.1"/>
</dbReference>
<dbReference type="RefSeq" id="XP_030948612.1">
    <property type="nucleotide sequence ID" value="XM_031092752.1"/>
</dbReference>
<dbReference type="KEGG" id="qlo:115972457"/>
<proteinExistence type="inferred from homology"/>
<feature type="transmembrane region" description="Helical" evidence="7">
    <location>
        <begin position="204"/>
        <end position="225"/>
    </location>
</feature>
<dbReference type="Gramene" id="QL12p032157:mrna">
    <property type="protein sequence ID" value="QL12p032157:mrna"/>
    <property type="gene ID" value="QL12p032157"/>
</dbReference>
<feature type="transmembrane region" description="Helical" evidence="7">
    <location>
        <begin position="436"/>
        <end position="458"/>
    </location>
</feature>
<dbReference type="GO" id="GO:0016020">
    <property type="term" value="C:membrane"/>
    <property type="evidence" value="ECO:0007669"/>
    <property type="project" value="UniProtKB-SubCell"/>
</dbReference>
<dbReference type="InterPro" id="IPR000109">
    <property type="entry name" value="POT_fam"/>
</dbReference>
<organism evidence="8 9">
    <name type="scientific">Quercus lobata</name>
    <name type="common">Valley oak</name>
    <dbReference type="NCBI Taxonomy" id="97700"/>
    <lineage>
        <taxon>Eukaryota</taxon>
        <taxon>Viridiplantae</taxon>
        <taxon>Streptophyta</taxon>
        <taxon>Embryophyta</taxon>
        <taxon>Tracheophyta</taxon>
        <taxon>Spermatophyta</taxon>
        <taxon>Magnoliopsida</taxon>
        <taxon>eudicotyledons</taxon>
        <taxon>Gunneridae</taxon>
        <taxon>Pentapetalae</taxon>
        <taxon>rosids</taxon>
        <taxon>fabids</taxon>
        <taxon>Fagales</taxon>
        <taxon>Fagaceae</taxon>
        <taxon>Quercus</taxon>
    </lineage>
</organism>
<dbReference type="RefSeq" id="XP_030948609.1">
    <property type="nucleotide sequence ID" value="XM_031092749.1"/>
</dbReference>
<reference evidence="8" key="2">
    <citation type="submission" date="2021-01" db="UniProtKB">
        <authorList>
            <consortium name="EnsemblPlants"/>
        </authorList>
    </citation>
    <scope>IDENTIFICATION</scope>
</reference>
<dbReference type="InParanoid" id="A0A7N2N5C6"/>
<protein>
    <submittedName>
        <fullName evidence="8">Uncharacterized protein</fullName>
    </submittedName>
</protein>
<evidence type="ECO:0000256" key="2">
    <source>
        <dbReference type="ARBA" id="ARBA00005982"/>
    </source>
</evidence>